<evidence type="ECO:0000313" key="1">
    <source>
        <dbReference type="EMBL" id="OGY09233.1"/>
    </source>
</evidence>
<dbReference type="EMBL" id="MHBW01000013">
    <property type="protein sequence ID" value="OGY09233.1"/>
    <property type="molecule type" value="Genomic_DNA"/>
</dbReference>
<reference evidence="1 2" key="1">
    <citation type="journal article" date="2016" name="Nat. Commun.">
        <title>Thousands of microbial genomes shed light on interconnected biogeochemical processes in an aquifer system.</title>
        <authorList>
            <person name="Anantharaman K."/>
            <person name="Brown C.T."/>
            <person name="Hug L.A."/>
            <person name="Sharon I."/>
            <person name="Castelle C.J."/>
            <person name="Probst A.J."/>
            <person name="Thomas B.C."/>
            <person name="Singh A."/>
            <person name="Wilkins M.J."/>
            <person name="Karaoz U."/>
            <person name="Brodie E.L."/>
            <person name="Williams K.H."/>
            <person name="Hubbard S.S."/>
            <person name="Banfield J.F."/>
        </authorList>
    </citation>
    <scope>NUCLEOTIDE SEQUENCE [LARGE SCALE GENOMIC DNA]</scope>
</reference>
<gene>
    <name evidence="1" type="ORF">A2782_01795</name>
</gene>
<sequence>MVHSLEGGSESLGLGQREFERRVLVESAKPGFLSMQACSAIDHFIVGSSARHPNGEVLDVVALAGVNDNVKLFTPGFLMDTAMPEGFRKDVDAVNLARDRMQQMPIKGIVTVLDLGVQIRFDAQGVLTRVSYSPVDTQTGLAIPEWKIGLIDENNQPVILPDLLQQLKIKDDEFTKTFFSLSGPAEDGTMTLSFKIQ</sequence>
<dbReference type="Proteomes" id="UP000177967">
    <property type="component" value="Unassembled WGS sequence"/>
</dbReference>
<accession>A0A1G1V1F7</accession>
<proteinExistence type="predicted"/>
<protein>
    <submittedName>
        <fullName evidence="1">Uncharacterized protein</fullName>
    </submittedName>
</protein>
<comment type="caution">
    <text evidence="1">The sequence shown here is derived from an EMBL/GenBank/DDBJ whole genome shotgun (WGS) entry which is preliminary data.</text>
</comment>
<name>A0A1G1V1F7_9BACT</name>
<evidence type="ECO:0000313" key="2">
    <source>
        <dbReference type="Proteomes" id="UP000177967"/>
    </source>
</evidence>
<dbReference type="STRING" id="1797513.A2782_01795"/>
<organism evidence="1 2">
    <name type="scientific">Candidatus Blackburnbacteria bacterium RIFCSPHIGHO2_01_FULL_43_15b</name>
    <dbReference type="NCBI Taxonomy" id="1797513"/>
    <lineage>
        <taxon>Bacteria</taxon>
        <taxon>Candidatus Blackburniibacteriota</taxon>
    </lineage>
</organism>
<dbReference type="AlphaFoldDB" id="A0A1G1V1F7"/>